<feature type="transmembrane region" description="Helical" evidence="1">
    <location>
        <begin position="92"/>
        <end position="117"/>
    </location>
</feature>
<evidence type="ECO:0000256" key="1">
    <source>
        <dbReference type="SAM" id="Phobius"/>
    </source>
</evidence>
<accession>A0AAD3HNK0</accession>
<keyword evidence="1" id="KW-0472">Membrane</keyword>
<gene>
    <name evidence="2" type="ORF">Agub_g9830</name>
</gene>
<sequence length="292" mass="30494">MPCSWDWGINTLAVAAYGGAFWWAIRCTVRDAAASKRRPSAVNSRLYVARRIQLHNARGLRAAQLCAGILYAAVMSYVYLILSPGSLTSSHVFGLLLSYLHVATTCWCTTIALVPYFEKVLLEFNPVASVALVGSLALFINFSGSSGLAVQHSFFGKILAYDVLWLLEDCPLQVFLPTQLTAVLIHLSAHACSGAQLHVWSTLLAYAGLGVVLPVVVSGLLLPSTSHATLPSGLHTGLSAAVVGYLLMDQLLRAPPLVEPLQQAAAAATEAVLAAAAASGGGAAAAAAALGL</sequence>
<keyword evidence="1" id="KW-0812">Transmembrane</keyword>
<reference evidence="2 3" key="1">
    <citation type="journal article" date="2021" name="Sci. Rep.">
        <title>Genome sequencing of the multicellular alga Astrephomene provides insights into convergent evolution of germ-soma differentiation.</title>
        <authorList>
            <person name="Yamashita S."/>
            <person name="Yamamoto K."/>
            <person name="Matsuzaki R."/>
            <person name="Suzuki S."/>
            <person name="Yamaguchi H."/>
            <person name="Hirooka S."/>
            <person name="Minakuchi Y."/>
            <person name="Miyagishima S."/>
            <person name="Kawachi M."/>
            <person name="Toyoda A."/>
            <person name="Nozaki H."/>
        </authorList>
    </citation>
    <scope>NUCLEOTIDE SEQUENCE [LARGE SCALE GENOMIC DNA]</scope>
    <source>
        <strain evidence="2 3">NIES-4017</strain>
    </source>
</reference>
<keyword evidence="1" id="KW-1133">Transmembrane helix</keyword>
<evidence type="ECO:0000313" key="2">
    <source>
        <dbReference type="EMBL" id="GFR48004.1"/>
    </source>
</evidence>
<keyword evidence="3" id="KW-1185">Reference proteome</keyword>
<proteinExistence type="predicted"/>
<dbReference type="AlphaFoldDB" id="A0AAD3HNK0"/>
<name>A0AAD3HNK0_9CHLO</name>
<organism evidence="2 3">
    <name type="scientific">Astrephomene gubernaculifera</name>
    <dbReference type="NCBI Taxonomy" id="47775"/>
    <lineage>
        <taxon>Eukaryota</taxon>
        <taxon>Viridiplantae</taxon>
        <taxon>Chlorophyta</taxon>
        <taxon>core chlorophytes</taxon>
        <taxon>Chlorophyceae</taxon>
        <taxon>CS clade</taxon>
        <taxon>Chlamydomonadales</taxon>
        <taxon>Astrephomenaceae</taxon>
        <taxon>Astrephomene</taxon>
    </lineage>
</organism>
<feature type="non-terminal residue" evidence="2">
    <location>
        <position position="292"/>
    </location>
</feature>
<dbReference type="Proteomes" id="UP001054857">
    <property type="component" value="Unassembled WGS sequence"/>
</dbReference>
<feature type="transmembrane region" description="Helical" evidence="1">
    <location>
        <begin position="12"/>
        <end position="29"/>
    </location>
</feature>
<dbReference type="EMBL" id="BMAR01000021">
    <property type="protein sequence ID" value="GFR48004.1"/>
    <property type="molecule type" value="Genomic_DNA"/>
</dbReference>
<feature type="transmembrane region" description="Helical" evidence="1">
    <location>
        <begin position="60"/>
        <end position="80"/>
    </location>
</feature>
<comment type="caution">
    <text evidence="2">The sequence shown here is derived from an EMBL/GenBank/DDBJ whole genome shotgun (WGS) entry which is preliminary data.</text>
</comment>
<feature type="transmembrane region" description="Helical" evidence="1">
    <location>
        <begin position="203"/>
        <end position="222"/>
    </location>
</feature>
<feature type="transmembrane region" description="Helical" evidence="1">
    <location>
        <begin position="129"/>
        <end position="154"/>
    </location>
</feature>
<evidence type="ECO:0000313" key="3">
    <source>
        <dbReference type="Proteomes" id="UP001054857"/>
    </source>
</evidence>
<protein>
    <submittedName>
        <fullName evidence="2">Uncharacterized protein</fullName>
    </submittedName>
</protein>